<comment type="caution">
    <text evidence="1">The sequence shown here is derived from an EMBL/GenBank/DDBJ whole genome shotgun (WGS) entry which is preliminary data.</text>
</comment>
<evidence type="ECO:0000313" key="2">
    <source>
        <dbReference type="Proteomes" id="UP000054995"/>
    </source>
</evidence>
<organism evidence="1 2">
    <name type="scientific">Trichinella pseudospiralis</name>
    <name type="common">Parasitic roundworm</name>
    <dbReference type="NCBI Taxonomy" id="6337"/>
    <lineage>
        <taxon>Eukaryota</taxon>
        <taxon>Metazoa</taxon>
        <taxon>Ecdysozoa</taxon>
        <taxon>Nematoda</taxon>
        <taxon>Enoplea</taxon>
        <taxon>Dorylaimia</taxon>
        <taxon>Trichinellida</taxon>
        <taxon>Trichinellidae</taxon>
        <taxon>Trichinella</taxon>
    </lineage>
</organism>
<accession>A0A0V1FEA1</accession>
<protein>
    <submittedName>
        <fullName evidence="1">Uncharacterized protein</fullName>
    </submittedName>
</protein>
<reference evidence="1 2" key="1">
    <citation type="submission" date="2015-01" db="EMBL/GenBank/DDBJ databases">
        <title>Evolution of Trichinella species and genotypes.</title>
        <authorList>
            <person name="Korhonen P.K."/>
            <person name="Edoardo P."/>
            <person name="Giuseppe L.R."/>
            <person name="Gasser R.B."/>
        </authorList>
    </citation>
    <scope>NUCLEOTIDE SEQUENCE [LARGE SCALE GENOMIC DNA]</scope>
    <source>
        <strain evidence="1">ISS470</strain>
    </source>
</reference>
<proteinExistence type="predicted"/>
<sequence>MKKTTIKKYPSKSYSLQMVEVCVSRTCLSFRFRWLKFHQRGRLHFFTCFSINSFLDKRLYLRRSITTIRQRRNRHLQFLF</sequence>
<keyword evidence="2" id="KW-1185">Reference proteome</keyword>
<evidence type="ECO:0000313" key="1">
    <source>
        <dbReference type="EMBL" id="KRY84372.1"/>
    </source>
</evidence>
<name>A0A0V1FEA1_TRIPS</name>
<dbReference type="Proteomes" id="UP000054995">
    <property type="component" value="Unassembled WGS sequence"/>
</dbReference>
<gene>
    <name evidence="1" type="ORF">T4D_8597</name>
</gene>
<dbReference type="AlphaFoldDB" id="A0A0V1FEA1"/>
<dbReference type="EMBL" id="JYDT01000115">
    <property type="protein sequence ID" value="KRY84372.1"/>
    <property type="molecule type" value="Genomic_DNA"/>
</dbReference>